<evidence type="ECO:0000256" key="1">
    <source>
        <dbReference type="SAM" id="MobiDB-lite"/>
    </source>
</evidence>
<dbReference type="EMBL" id="MU032352">
    <property type="protein sequence ID" value="KAF3760622.1"/>
    <property type="molecule type" value="Genomic_DNA"/>
</dbReference>
<gene>
    <name evidence="2" type="ORF">M406DRAFT_358257</name>
</gene>
<feature type="compositionally biased region" description="Acidic residues" evidence="1">
    <location>
        <begin position="310"/>
        <end position="319"/>
    </location>
</feature>
<keyword evidence="3" id="KW-1185">Reference proteome</keyword>
<proteinExistence type="predicted"/>
<accession>A0A9P5CJY9</accession>
<feature type="compositionally biased region" description="Polar residues" evidence="1">
    <location>
        <begin position="11"/>
        <end position="36"/>
    </location>
</feature>
<feature type="compositionally biased region" description="Acidic residues" evidence="1">
    <location>
        <begin position="222"/>
        <end position="247"/>
    </location>
</feature>
<dbReference type="Proteomes" id="UP000803844">
    <property type="component" value="Unassembled WGS sequence"/>
</dbReference>
<feature type="compositionally biased region" description="Polar residues" evidence="1">
    <location>
        <begin position="89"/>
        <end position="99"/>
    </location>
</feature>
<feature type="compositionally biased region" description="Basic and acidic residues" evidence="1">
    <location>
        <begin position="1"/>
        <end position="10"/>
    </location>
</feature>
<dbReference type="OrthoDB" id="5427134at2759"/>
<dbReference type="RefSeq" id="XP_040771601.1">
    <property type="nucleotide sequence ID" value="XM_040923844.1"/>
</dbReference>
<feature type="region of interest" description="Disordered" evidence="1">
    <location>
        <begin position="205"/>
        <end position="379"/>
    </location>
</feature>
<feature type="compositionally biased region" description="Low complexity" evidence="1">
    <location>
        <begin position="271"/>
        <end position="284"/>
    </location>
</feature>
<feature type="region of interest" description="Disordered" evidence="1">
    <location>
        <begin position="1"/>
        <end position="153"/>
    </location>
</feature>
<evidence type="ECO:0000313" key="2">
    <source>
        <dbReference type="EMBL" id="KAF3760622.1"/>
    </source>
</evidence>
<feature type="compositionally biased region" description="Polar residues" evidence="1">
    <location>
        <begin position="320"/>
        <end position="334"/>
    </location>
</feature>
<feature type="compositionally biased region" description="Basic residues" evidence="1">
    <location>
        <begin position="252"/>
        <end position="261"/>
    </location>
</feature>
<dbReference type="GeneID" id="63840973"/>
<comment type="caution">
    <text evidence="2">The sequence shown here is derived from an EMBL/GenBank/DDBJ whole genome shotgun (WGS) entry which is preliminary data.</text>
</comment>
<name>A0A9P5CJY9_CRYP1</name>
<reference evidence="2" key="1">
    <citation type="journal article" date="2020" name="Phytopathology">
        <title>Genome sequence of the chestnut blight fungus Cryphonectria parasitica EP155: A fundamental resource for an archetypical invasive plant pathogen.</title>
        <authorList>
            <person name="Crouch J.A."/>
            <person name="Dawe A."/>
            <person name="Aerts A."/>
            <person name="Barry K."/>
            <person name="Churchill A.C.L."/>
            <person name="Grimwood J."/>
            <person name="Hillman B."/>
            <person name="Milgroom M.G."/>
            <person name="Pangilinan J."/>
            <person name="Smith M."/>
            <person name="Salamov A."/>
            <person name="Schmutz J."/>
            <person name="Yadav J."/>
            <person name="Grigoriev I.V."/>
            <person name="Nuss D."/>
        </authorList>
    </citation>
    <scope>NUCLEOTIDE SEQUENCE</scope>
    <source>
        <strain evidence="2">EP155</strain>
    </source>
</reference>
<sequence>MDLHQARERALTTSRTSDGSTQQFFTGPSNIVSSMSPILMRGQSPLGQRERRGSRPPSIRAVSVPPIHSPVLSSPRSSRRKSSCAIPPTFTSRSNNGRHSSPLVPGRPSPRLSLVTNPPPISIITKDRRRATRSPSIRFQHTPRYSHRSYSRSPSVAPFFQNMVTEESLRGERRVTSFAYATPFSNAPPEYPSQRVRNRTVRLLENDDEDMASDDDHGSSTDNDDDDDDPDIDVYEDENDMLDNIESDSDHHHHHHHRRRSSSQPRQAHNQPLQEQQSSSQPQGPEDEVWPGIEDNAMSDEENVNPHEAEEGDEMDDGSDTSSEPSEYASTQRAWQLLAAGGGREMTHGLEGDEAGVGSTGFHIHEDEGEDESDGQHEW</sequence>
<feature type="non-terminal residue" evidence="2">
    <location>
        <position position="1"/>
    </location>
</feature>
<protein>
    <submittedName>
        <fullName evidence="2">Uncharacterized protein</fullName>
    </submittedName>
</protein>
<dbReference type="AlphaFoldDB" id="A0A9P5CJY9"/>
<organism evidence="2 3">
    <name type="scientific">Cryphonectria parasitica (strain ATCC 38755 / EP155)</name>
    <dbReference type="NCBI Taxonomy" id="660469"/>
    <lineage>
        <taxon>Eukaryota</taxon>
        <taxon>Fungi</taxon>
        <taxon>Dikarya</taxon>
        <taxon>Ascomycota</taxon>
        <taxon>Pezizomycotina</taxon>
        <taxon>Sordariomycetes</taxon>
        <taxon>Sordariomycetidae</taxon>
        <taxon>Diaporthales</taxon>
        <taxon>Cryphonectriaceae</taxon>
        <taxon>Cryphonectria-Endothia species complex</taxon>
        <taxon>Cryphonectria</taxon>
    </lineage>
</organism>
<evidence type="ECO:0000313" key="3">
    <source>
        <dbReference type="Proteomes" id="UP000803844"/>
    </source>
</evidence>